<organism evidence="6 7">
    <name type="scientific">Ditylenchus destructor</name>
    <dbReference type="NCBI Taxonomy" id="166010"/>
    <lineage>
        <taxon>Eukaryota</taxon>
        <taxon>Metazoa</taxon>
        <taxon>Ecdysozoa</taxon>
        <taxon>Nematoda</taxon>
        <taxon>Chromadorea</taxon>
        <taxon>Rhabditida</taxon>
        <taxon>Tylenchina</taxon>
        <taxon>Tylenchomorpha</taxon>
        <taxon>Sphaerularioidea</taxon>
        <taxon>Anguinidae</taxon>
        <taxon>Anguininae</taxon>
        <taxon>Ditylenchus</taxon>
    </lineage>
</organism>
<name>A0AAD4QZB7_9BILA</name>
<evidence type="ECO:0000256" key="4">
    <source>
        <dbReference type="SAM" id="Coils"/>
    </source>
</evidence>
<dbReference type="Proteomes" id="UP001201812">
    <property type="component" value="Unassembled WGS sequence"/>
</dbReference>
<feature type="coiled-coil region" evidence="4">
    <location>
        <begin position="51"/>
        <end position="128"/>
    </location>
</feature>
<evidence type="ECO:0000259" key="5">
    <source>
        <dbReference type="PROSITE" id="PS50089"/>
    </source>
</evidence>
<gene>
    <name evidence="6" type="ORF">DdX_17059</name>
</gene>
<evidence type="ECO:0000313" key="6">
    <source>
        <dbReference type="EMBL" id="KAI1699858.1"/>
    </source>
</evidence>
<sequence>MPINDIYTTSCGHTFHSQCLHRAFAHSGKCPTCREDLFGTAHRVFLDEGTSTSISSENAELKETIRRLEKELEETTYRHKRKLQAAVKENDELREMASEDAVRHGRELANLEAQMEQLKYENDGLYNLVCSSLII</sequence>
<dbReference type="PROSITE" id="PS50089">
    <property type="entry name" value="ZF_RING_2"/>
    <property type="match status" value="1"/>
</dbReference>
<protein>
    <submittedName>
        <fullName evidence="6">Zinc finger, c3HC4 type (RING finger) domain-containing protein</fullName>
    </submittedName>
</protein>
<dbReference type="Gene3D" id="3.30.40.10">
    <property type="entry name" value="Zinc/RING finger domain, C3HC4 (zinc finger)"/>
    <property type="match status" value="1"/>
</dbReference>
<dbReference type="Pfam" id="PF13923">
    <property type="entry name" value="zf-C3HC4_2"/>
    <property type="match status" value="1"/>
</dbReference>
<comment type="caution">
    <text evidence="6">The sequence shown here is derived from an EMBL/GenBank/DDBJ whole genome shotgun (WGS) entry which is preliminary data.</text>
</comment>
<keyword evidence="2" id="KW-0862">Zinc</keyword>
<dbReference type="InterPro" id="IPR013083">
    <property type="entry name" value="Znf_RING/FYVE/PHD"/>
</dbReference>
<evidence type="ECO:0000313" key="7">
    <source>
        <dbReference type="Proteomes" id="UP001201812"/>
    </source>
</evidence>
<reference evidence="6" key="1">
    <citation type="submission" date="2022-01" db="EMBL/GenBank/DDBJ databases">
        <title>Genome Sequence Resource for Two Populations of Ditylenchus destructor, the Migratory Endoparasitic Phytonematode.</title>
        <authorList>
            <person name="Zhang H."/>
            <person name="Lin R."/>
            <person name="Xie B."/>
        </authorList>
    </citation>
    <scope>NUCLEOTIDE SEQUENCE</scope>
    <source>
        <strain evidence="6">BazhouSP</strain>
    </source>
</reference>
<dbReference type="SUPFAM" id="SSF57850">
    <property type="entry name" value="RING/U-box"/>
    <property type="match status" value="1"/>
</dbReference>
<keyword evidence="1 3" id="KW-0479">Metal-binding</keyword>
<accession>A0AAD4QZB7</accession>
<dbReference type="EMBL" id="JAKKPZ010000164">
    <property type="protein sequence ID" value="KAI1699858.1"/>
    <property type="molecule type" value="Genomic_DNA"/>
</dbReference>
<keyword evidence="4" id="KW-0175">Coiled coil</keyword>
<dbReference type="GO" id="GO:0008270">
    <property type="term" value="F:zinc ion binding"/>
    <property type="evidence" value="ECO:0007669"/>
    <property type="project" value="UniProtKB-KW"/>
</dbReference>
<feature type="domain" description="RING-type" evidence="5">
    <location>
        <begin position="11"/>
        <end position="34"/>
    </location>
</feature>
<proteinExistence type="predicted"/>
<evidence type="ECO:0000256" key="1">
    <source>
        <dbReference type="ARBA" id="ARBA00022771"/>
    </source>
</evidence>
<evidence type="ECO:0000256" key="3">
    <source>
        <dbReference type="PROSITE-ProRule" id="PRU00175"/>
    </source>
</evidence>
<dbReference type="AlphaFoldDB" id="A0AAD4QZB7"/>
<dbReference type="InterPro" id="IPR001841">
    <property type="entry name" value="Znf_RING"/>
</dbReference>
<keyword evidence="7" id="KW-1185">Reference proteome</keyword>
<keyword evidence="1 3" id="KW-0863">Zinc-finger</keyword>
<evidence type="ECO:0000256" key="2">
    <source>
        <dbReference type="ARBA" id="ARBA00022833"/>
    </source>
</evidence>